<evidence type="ECO:0000259" key="12">
    <source>
        <dbReference type="Pfam" id="PF01433"/>
    </source>
</evidence>
<feature type="domain" description="Aminopeptidase N-like N-terminal" evidence="14">
    <location>
        <begin position="187"/>
        <end position="388"/>
    </location>
</feature>
<evidence type="ECO:0000259" key="14">
    <source>
        <dbReference type="Pfam" id="PF17900"/>
    </source>
</evidence>
<dbReference type="InterPro" id="IPR027268">
    <property type="entry name" value="Peptidase_M4/M1_CTD_sf"/>
</dbReference>
<evidence type="ECO:0000313" key="16">
    <source>
        <dbReference type="Proteomes" id="UP001201812"/>
    </source>
</evidence>
<dbReference type="InterPro" id="IPR001930">
    <property type="entry name" value="Peptidase_M1"/>
</dbReference>
<evidence type="ECO:0000256" key="9">
    <source>
        <dbReference type="PIRSR" id="PIRSR634016-3"/>
    </source>
</evidence>
<keyword evidence="16" id="KW-1185">Reference proteome</keyword>
<dbReference type="SUPFAM" id="SSF63737">
    <property type="entry name" value="Leukotriene A4 hydrolase N-terminal domain"/>
    <property type="match status" value="1"/>
</dbReference>
<dbReference type="GO" id="GO:0042277">
    <property type="term" value="F:peptide binding"/>
    <property type="evidence" value="ECO:0007669"/>
    <property type="project" value="TreeGrafter"/>
</dbReference>
<dbReference type="Proteomes" id="UP001201812">
    <property type="component" value="Unassembled WGS sequence"/>
</dbReference>
<dbReference type="SUPFAM" id="SSF55486">
    <property type="entry name" value="Metalloproteases ('zincins'), catalytic domain"/>
    <property type="match status" value="1"/>
</dbReference>
<dbReference type="CDD" id="cd09601">
    <property type="entry name" value="M1_APN-Q_like"/>
    <property type="match status" value="1"/>
</dbReference>
<dbReference type="GO" id="GO:0070006">
    <property type="term" value="F:metalloaminopeptidase activity"/>
    <property type="evidence" value="ECO:0007669"/>
    <property type="project" value="TreeGrafter"/>
</dbReference>
<dbReference type="GO" id="GO:0006508">
    <property type="term" value="P:proteolysis"/>
    <property type="evidence" value="ECO:0007669"/>
    <property type="project" value="UniProtKB-KW"/>
</dbReference>
<evidence type="ECO:0000256" key="2">
    <source>
        <dbReference type="ARBA" id="ARBA00022438"/>
    </source>
</evidence>
<keyword evidence="7" id="KW-0482">Metalloprotease</keyword>
<reference evidence="15" key="1">
    <citation type="submission" date="2022-01" db="EMBL/GenBank/DDBJ databases">
        <title>Genome Sequence Resource for Two Populations of Ditylenchus destructor, the Migratory Endoparasitic Phytonematode.</title>
        <authorList>
            <person name="Zhang H."/>
            <person name="Lin R."/>
            <person name="Xie B."/>
        </authorList>
    </citation>
    <scope>NUCLEOTIDE SEQUENCE</scope>
    <source>
        <strain evidence="15">BazhouSP</strain>
    </source>
</reference>
<dbReference type="Gene3D" id="1.25.50.20">
    <property type="match status" value="1"/>
</dbReference>
<comment type="caution">
    <text evidence="15">The sequence shown here is derived from an EMBL/GenBank/DDBJ whole genome shotgun (WGS) entry which is preliminary data.</text>
</comment>
<feature type="transmembrane region" description="Helical" evidence="11">
    <location>
        <begin position="86"/>
        <end position="111"/>
    </location>
</feature>
<gene>
    <name evidence="15" type="ORF">DdX_12258</name>
</gene>
<dbReference type="Pfam" id="PF01433">
    <property type="entry name" value="Peptidase_M1"/>
    <property type="match status" value="1"/>
</dbReference>
<keyword evidence="6 9" id="KW-0862">Zinc</keyword>
<feature type="active site" description="Proton acceptor" evidence="8">
    <location>
        <position position="495"/>
    </location>
</feature>
<dbReference type="InterPro" id="IPR042097">
    <property type="entry name" value="Aminopeptidase_N-like_N_sf"/>
</dbReference>
<sequence>MASSMAPFWRPSLATLNSLSSPSTAHSTLSASNGDVIENTVIVRSGSVHSKRSSGCRFTFPAVPQQRRRKVVTVAKMDPKSGSRSAPYFIALSFLPIVAFFGTVIFLTYYAEPVSNATPVNLAPARKNLTPLKTRTAAKTLGLAKQRAKALRLGILEEPQSRPQRPVIFPRAYPEGRVERLSKSIIPLIYNLDLDVYLPYRYNLDFGSKNFTIDGRLHMIFRCDGPKVDTVRLHAMNLTLDWKSLKVMDMDNGTQREVEIKTFEHSEATTILKLVLKDQLENGRNYSLSIRYSAKVNSRAEDCGMFRSFYFVGQEKRYLAVTHLQPFYARRLFPCIDQPDFKAKFHLTVRHPQGTNVVSNTRLRHFTQIRRDWSESRFEPTPKMSTYLLAIAVSDYPSKETRYKQHKIRAWVQPAMVNELDYALQVTVKALGFFEDYFGIPYPLTKLDIFGVPYLAVEAMENWGLLMFRQQHIVYSSALHSVSNRRRLTDTLMHEIGHMWFGNLVTMEWWNDLWLNEGFATMMSAKAADFVENTTARHDELFFDSMRNIMHRDQNRINQPLSHATDTFPGIRSTFGAFTYWKGSAIVRMFEKTIGPKIFRVGIRKYLREFSYGSTNAMDLLTTLDGVVAETASQKIAGGIWENFTIVDYMNTWVLQPGFPLVQIARPNNSLPSWEVFVSQKLFMTSVTPLSKAAIRWKVPLFKEEGEGLTWLEHENMTLTLPPGKLIDPGSFGYYRVAYDAQSYEHFIRILHEDHTKLPLTARFRLLEDSFILARMERLPYSTVFRMCEYLAKETEYMPFYVFTIHMQKLHHLLLNHKDEIQIQEFITRLLKPAYDRAFSADPRNDAVEIMQELTMSQLCMWNHEPCLQKALTIFADLKKSCASSALSNASCNNIFPALRETVYTTSIAHGSTDDFMFVKEKFLIENDDVERDRVKTALAITPNISLFDHILWDSIIKLGDVSSMESVKDFLQKSFSRTSIHEQLIRYMRINFKSLIYRTRYPAILNTLLSSMMYYLHTDKDFAEFEAFIKDHPAELGGMSTSPLFIQYINQAKDQARFIEERGTAILENLRELNGRKIFVVQ</sequence>
<comment type="similarity">
    <text evidence="1">Belongs to the peptidase M1 family.</text>
</comment>
<accession>A0AAD4MUR9</accession>
<dbReference type="PANTHER" id="PTHR11533">
    <property type="entry name" value="PROTEASE M1 ZINC METALLOPROTEASE"/>
    <property type="match status" value="1"/>
</dbReference>
<evidence type="ECO:0000256" key="11">
    <source>
        <dbReference type="SAM" id="Phobius"/>
    </source>
</evidence>
<dbReference type="InterPro" id="IPR024571">
    <property type="entry name" value="ERAP1-like_C_dom"/>
</dbReference>
<proteinExistence type="inferred from homology"/>
<feature type="binding site" evidence="9">
    <location>
        <position position="494"/>
    </location>
    <ligand>
        <name>Zn(2+)</name>
        <dbReference type="ChEBI" id="CHEBI:29105"/>
        <note>catalytic</note>
    </ligand>
</feature>
<protein>
    <submittedName>
        <fullName evidence="15">Peptidase family m1 domain-containing protein</fullName>
    </submittedName>
</protein>
<keyword evidence="3" id="KW-0645">Protease</keyword>
<feature type="binding site" evidence="9">
    <location>
        <position position="517"/>
    </location>
    <ligand>
        <name>Zn(2+)</name>
        <dbReference type="ChEBI" id="CHEBI:29105"/>
        <note>catalytic</note>
    </ligand>
</feature>
<feature type="site" description="Transition state stabilizer" evidence="10">
    <location>
        <position position="580"/>
    </location>
</feature>
<organism evidence="15 16">
    <name type="scientific">Ditylenchus destructor</name>
    <dbReference type="NCBI Taxonomy" id="166010"/>
    <lineage>
        <taxon>Eukaryota</taxon>
        <taxon>Metazoa</taxon>
        <taxon>Ecdysozoa</taxon>
        <taxon>Nematoda</taxon>
        <taxon>Chromadorea</taxon>
        <taxon>Rhabditida</taxon>
        <taxon>Tylenchina</taxon>
        <taxon>Tylenchomorpha</taxon>
        <taxon>Sphaerularioidea</taxon>
        <taxon>Anguinidae</taxon>
        <taxon>Anguininae</taxon>
        <taxon>Ditylenchus</taxon>
    </lineage>
</organism>
<evidence type="ECO:0000256" key="8">
    <source>
        <dbReference type="PIRSR" id="PIRSR634016-1"/>
    </source>
</evidence>
<evidence type="ECO:0000256" key="10">
    <source>
        <dbReference type="PIRSR" id="PIRSR634016-4"/>
    </source>
</evidence>
<keyword evidence="11" id="KW-1133">Transmembrane helix</keyword>
<dbReference type="InterPro" id="IPR014782">
    <property type="entry name" value="Peptidase_M1_dom"/>
</dbReference>
<dbReference type="Gene3D" id="2.60.40.1730">
    <property type="entry name" value="tricorn interacting facor f3 domain"/>
    <property type="match status" value="1"/>
</dbReference>
<evidence type="ECO:0000256" key="4">
    <source>
        <dbReference type="ARBA" id="ARBA00022723"/>
    </source>
</evidence>
<evidence type="ECO:0000259" key="13">
    <source>
        <dbReference type="Pfam" id="PF11838"/>
    </source>
</evidence>
<evidence type="ECO:0000256" key="5">
    <source>
        <dbReference type="ARBA" id="ARBA00022801"/>
    </source>
</evidence>
<dbReference type="GO" id="GO:0005737">
    <property type="term" value="C:cytoplasm"/>
    <property type="evidence" value="ECO:0007669"/>
    <property type="project" value="TreeGrafter"/>
</dbReference>
<keyword evidence="11" id="KW-0472">Membrane</keyword>
<feature type="domain" description="ERAP1-like C-terminal" evidence="13">
    <location>
        <begin position="729"/>
        <end position="1035"/>
    </location>
</feature>
<dbReference type="Pfam" id="PF11838">
    <property type="entry name" value="ERAP1_C"/>
    <property type="match status" value="1"/>
</dbReference>
<name>A0AAD4MUR9_9BILA</name>
<dbReference type="InterPro" id="IPR045357">
    <property type="entry name" value="Aminopeptidase_N-like_N"/>
</dbReference>
<dbReference type="GO" id="GO:0005615">
    <property type="term" value="C:extracellular space"/>
    <property type="evidence" value="ECO:0007669"/>
    <property type="project" value="TreeGrafter"/>
</dbReference>
<dbReference type="PRINTS" id="PR00756">
    <property type="entry name" value="ALADIPTASE"/>
</dbReference>
<evidence type="ECO:0000256" key="6">
    <source>
        <dbReference type="ARBA" id="ARBA00022833"/>
    </source>
</evidence>
<dbReference type="Gene3D" id="1.10.390.10">
    <property type="entry name" value="Neutral Protease Domain 2"/>
    <property type="match status" value="1"/>
</dbReference>
<evidence type="ECO:0000256" key="3">
    <source>
        <dbReference type="ARBA" id="ARBA00022670"/>
    </source>
</evidence>
<dbReference type="GO" id="GO:0043171">
    <property type="term" value="P:peptide catabolic process"/>
    <property type="evidence" value="ECO:0007669"/>
    <property type="project" value="TreeGrafter"/>
</dbReference>
<dbReference type="Pfam" id="PF17900">
    <property type="entry name" value="Peptidase_M1_N"/>
    <property type="match status" value="1"/>
</dbReference>
<keyword evidence="5" id="KW-0378">Hydrolase</keyword>
<feature type="binding site" evidence="9">
    <location>
        <position position="498"/>
    </location>
    <ligand>
        <name>Zn(2+)</name>
        <dbReference type="ChEBI" id="CHEBI:29105"/>
        <note>catalytic</note>
    </ligand>
</feature>
<dbReference type="PANTHER" id="PTHR11533:SF299">
    <property type="entry name" value="AMINOPEPTIDASE"/>
    <property type="match status" value="1"/>
</dbReference>
<evidence type="ECO:0000256" key="7">
    <source>
        <dbReference type="ARBA" id="ARBA00023049"/>
    </source>
</evidence>
<dbReference type="GO" id="GO:0016020">
    <property type="term" value="C:membrane"/>
    <property type="evidence" value="ECO:0007669"/>
    <property type="project" value="TreeGrafter"/>
</dbReference>
<evidence type="ECO:0000256" key="1">
    <source>
        <dbReference type="ARBA" id="ARBA00010136"/>
    </source>
</evidence>
<dbReference type="FunFam" id="1.10.390.10:FF:000013">
    <property type="entry name" value="Aminopeptidase N"/>
    <property type="match status" value="1"/>
</dbReference>
<comment type="cofactor">
    <cofactor evidence="9">
        <name>Zn(2+)</name>
        <dbReference type="ChEBI" id="CHEBI:29105"/>
    </cofactor>
    <text evidence="9">Binds 1 zinc ion per subunit.</text>
</comment>
<keyword evidence="4 9" id="KW-0479">Metal-binding</keyword>
<keyword evidence="11" id="KW-0812">Transmembrane</keyword>
<dbReference type="GO" id="GO:0008270">
    <property type="term" value="F:zinc ion binding"/>
    <property type="evidence" value="ECO:0007669"/>
    <property type="project" value="InterPro"/>
</dbReference>
<feature type="domain" description="Peptidase M1 membrane alanine aminopeptidase" evidence="12">
    <location>
        <begin position="422"/>
        <end position="629"/>
    </location>
</feature>
<dbReference type="AlphaFoldDB" id="A0AAD4MUR9"/>
<dbReference type="InterPro" id="IPR050344">
    <property type="entry name" value="Peptidase_M1_aminopeptidases"/>
</dbReference>
<dbReference type="InterPro" id="IPR034016">
    <property type="entry name" value="M1_APN-typ"/>
</dbReference>
<keyword evidence="2" id="KW-0031">Aminopeptidase</keyword>
<dbReference type="EMBL" id="JAKKPZ010000039">
    <property type="protein sequence ID" value="KAI1707703.1"/>
    <property type="molecule type" value="Genomic_DNA"/>
</dbReference>
<evidence type="ECO:0000313" key="15">
    <source>
        <dbReference type="EMBL" id="KAI1707703.1"/>
    </source>
</evidence>